<protein>
    <submittedName>
        <fullName evidence="2">Uncharacterized protein</fullName>
    </submittedName>
</protein>
<dbReference type="VEuPathDB" id="VectorBase:HLOH_058608"/>
<keyword evidence="3" id="KW-1185">Reference proteome</keyword>
<dbReference type="EMBL" id="JABSTR010000004">
    <property type="protein sequence ID" value="KAH9367535.1"/>
    <property type="molecule type" value="Genomic_DNA"/>
</dbReference>
<dbReference type="Gene3D" id="3.30.70.1820">
    <property type="entry name" value="L1 transposable element, RRM domain"/>
    <property type="match status" value="1"/>
</dbReference>
<dbReference type="Proteomes" id="UP000821853">
    <property type="component" value="Chromosome 2"/>
</dbReference>
<accession>A0A9J6FXK0</accession>
<evidence type="ECO:0000256" key="1">
    <source>
        <dbReference type="SAM" id="MobiDB-lite"/>
    </source>
</evidence>
<reference evidence="2 3" key="1">
    <citation type="journal article" date="2020" name="Cell">
        <title>Large-Scale Comparative Analyses of Tick Genomes Elucidate Their Genetic Diversity and Vector Capacities.</title>
        <authorList>
            <consortium name="Tick Genome and Microbiome Consortium (TIGMIC)"/>
            <person name="Jia N."/>
            <person name="Wang J."/>
            <person name="Shi W."/>
            <person name="Du L."/>
            <person name="Sun Y."/>
            <person name="Zhan W."/>
            <person name="Jiang J.F."/>
            <person name="Wang Q."/>
            <person name="Zhang B."/>
            <person name="Ji P."/>
            <person name="Bell-Sakyi L."/>
            <person name="Cui X.M."/>
            <person name="Yuan T.T."/>
            <person name="Jiang B.G."/>
            <person name="Yang W.F."/>
            <person name="Lam T.T."/>
            <person name="Chang Q.C."/>
            <person name="Ding S.J."/>
            <person name="Wang X.J."/>
            <person name="Zhu J.G."/>
            <person name="Ruan X.D."/>
            <person name="Zhao L."/>
            <person name="Wei J.T."/>
            <person name="Ye R.Z."/>
            <person name="Que T.C."/>
            <person name="Du C.H."/>
            <person name="Zhou Y.H."/>
            <person name="Cheng J.X."/>
            <person name="Dai P.F."/>
            <person name="Guo W.B."/>
            <person name="Han X.H."/>
            <person name="Huang E.J."/>
            <person name="Li L.F."/>
            <person name="Wei W."/>
            <person name="Gao Y.C."/>
            <person name="Liu J.Z."/>
            <person name="Shao H.Z."/>
            <person name="Wang X."/>
            <person name="Wang C.C."/>
            <person name="Yang T.C."/>
            <person name="Huo Q.B."/>
            <person name="Li W."/>
            <person name="Chen H.Y."/>
            <person name="Chen S.E."/>
            <person name="Zhou L.G."/>
            <person name="Ni X.B."/>
            <person name="Tian J.H."/>
            <person name="Sheng Y."/>
            <person name="Liu T."/>
            <person name="Pan Y.S."/>
            <person name="Xia L.Y."/>
            <person name="Li J."/>
            <person name="Zhao F."/>
            <person name="Cao W.C."/>
        </authorList>
    </citation>
    <scope>NUCLEOTIDE SEQUENCE [LARGE SCALE GENOMIC DNA]</scope>
    <source>
        <strain evidence="2">HaeL-2018</strain>
    </source>
</reference>
<gene>
    <name evidence="2" type="ORF">HPB48_022261</name>
</gene>
<feature type="region of interest" description="Disordered" evidence="1">
    <location>
        <begin position="287"/>
        <end position="321"/>
    </location>
</feature>
<proteinExistence type="predicted"/>
<dbReference type="InterPro" id="IPR004244">
    <property type="entry name" value="Transposase_22"/>
</dbReference>
<sequence>MYFFRGHGNSAGNSMLKPLLLVLQVSSRYGTVTYRSDNRFLLVLPCPRTCCAIAVDCWSVILCLLMSGDIEENPGPDTKEMLEQILKNQKEASDATKTIKADIAALNAKTDKLTHSLALIQEMNVRIEYLESVVQRQAEQLVEYENRSRRNNLLVFGIPEQKSETEADLMASVVENVFHKILEVHATTIERIHRIGREQSGKIRPVIMKFYDFKEKERVMKNCGKLKGSSISVSNDYAQETVQVRKKLWDSAAADRAQGKKTTLVHDKLKVDGRLYGWDHKLQKRFPLQNKRGKGDRDNALEASNESNASHSPPGVTPSSS</sequence>
<evidence type="ECO:0000313" key="2">
    <source>
        <dbReference type="EMBL" id="KAH9367535.1"/>
    </source>
</evidence>
<name>A0A9J6FXK0_HAELO</name>
<dbReference type="OrthoDB" id="6502337at2759"/>
<dbReference type="AlphaFoldDB" id="A0A9J6FXK0"/>
<comment type="caution">
    <text evidence="2">The sequence shown here is derived from an EMBL/GenBank/DDBJ whole genome shotgun (WGS) entry which is preliminary data.</text>
</comment>
<evidence type="ECO:0000313" key="3">
    <source>
        <dbReference type="Proteomes" id="UP000821853"/>
    </source>
</evidence>
<organism evidence="2 3">
    <name type="scientific">Haemaphysalis longicornis</name>
    <name type="common">Bush tick</name>
    <dbReference type="NCBI Taxonomy" id="44386"/>
    <lineage>
        <taxon>Eukaryota</taxon>
        <taxon>Metazoa</taxon>
        <taxon>Ecdysozoa</taxon>
        <taxon>Arthropoda</taxon>
        <taxon>Chelicerata</taxon>
        <taxon>Arachnida</taxon>
        <taxon>Acari</taxon>
        <taxon>Parasitiformes</taxon>
        <taxon>Ixodida</taxon>
        <taxon>Ixodoidea</taxon>
        <taxon>Ixodidae</taxon>
        <taxon>Haemaphysalinae</taxon>
        <taxon>Haemaphysalis</taxon>
    </lineage>
</organism>
<feature type="compositionally biased region" description="Polar residues" evidence="1">
    <location>
        <begin position="302"/>
        <end position="321"/>
    </location>
</feature>
<dbReference type="OMA" id="RTCCAIA"/>
<dbReference type="PANTHER" id="PTHR11505">
    <property type="entry name" value="L1 TRANSPOSABLE ELEMENT-RELATED"/>
    <property type="match status" value="1"/>
</dbReference>